<dbReference type="Proteomes" id="UP000198508">
    <property type="component" value="Unassembled WGS sequence"/>
</dbReference>
<evidence type="ECO:0000313" key="6">
    <source>
        <dbReference type="EMBL" id="SEU17323.1"/>
    </source>
</evidence>
<gene>
    <name evidence="6" type="ORF">SAMN05216313_14216</name>
</gene>
<name>A0A1I0K3I9_9FIRM</name>
<dbReference type="InterPro" id="IPR036390">
    <property type="entry name" value="WH_DNA-bd_sf"/>
</dbReference>
<dbReference type="AlphaFoldDB" id="A0A1I0K3I9"/>
<dbReference type="SUPFAM" id="SSF53850">
    <property type="entry name" value="Periplasmic binding protein-like II"/>
    <property type="match status" value="1"/>
</dbReference>
<evidence type="ECO:0000256" key="1">
    <source>
        <dbReference type="ARBA" id="ARBA00009437"/>
    </source>
</evidence>
<dbReference type="PRINTS" id="PR00039">
    <property type="entry name" value="HTHLYSR"/>
</dbReference>
<dbReference type="EMBL" id="FOIM01000042">
    <property type="protein sequence ID" value="SEU17323.1"/>
    <property type="molecule type" value="Genomic_DNA"/>
</dbReference>
<dbReference type="PANTHER" id="PTHR30126:SF39">
    <property type="entry name" value="HTH-TYPE TRANSCRIPTIONAL REGULATOR CYSL"/>
    <property type="match status" value="1"/>
</dbReference>
<proteinExistence type="inferred from homology"/>
<dbReference type="FunFam" id="1.10.10.10:FF:000001">
    <property type="entry name" value="LysR family transcriptional regulator"/>
    <property type="match status" value="1"/>
</dbReference>
<keyword evidence="2" id="KW-0805">Transcription regulation</keyword>
<dbReference type="InterPro" id="IPR005119">
    <property type="entry name" value="LysR_subst-bd"/>
</dbReference>
<evidence type="ECO:0000256" key="4">
    <source>
        <dbReference type="ARBA" id="ARBA00023163"/>
    </source>
</evidence>
<protein>
    <submittedName>
        <fullName evidence="6">DNA-binding transcriptional regulator, LysR family</fullName>
    </submittedName>
</protein>
<dbReference type="Pfam" id="PF03466">
    <property type="entry name" value="LysR_substrate"/>
    <property type="match status" value="1"/>
</dbReference>
<evidence type="ECO:0000256" key="3">
    <source>
        <dbReference type="ARBA" id="ARBA00023125"/>
    </source>
</evidence>
<dbReference type="InterPro" id="IPR000847">
    <property type="entry name" value="LysR_HTH_N"/>
</dbReference>
<dbReference type="SUPFAM" id="SSF46785">
    <property type="entry name" value="Winged helix' DNA-binding domain"/>
    <property type="match status" value="1"/>
</dbReference>
<keyword evidence="4" id="KW-0804">Transcription</keyword>
<dbReference type="STRING" id="460384.SAMN05216313_14216"/>
<dbReference type="PROSITE" id="PS50931">
    <property type="entry name" value="HTH_LYSR"/>
    <property type="match status" value="1"/>
</dbReference>
<dbReference type="GO" id="GO:0000976">
    <property type="term" value="F:transcription cis-regulatory region binding"/>
    <property type="evidence" value="ECO:0007669"/>
    <property type="project" value="TreeGrafter"/>
</dbReference>
<comment type="similarity">
    <text evidence="1">Belongs to the LysR transcriptional regulatory family.</text>
</comment>
<organism evidence="6 7">
    <name type="scientific">Enterocloster lavalensis</name>
    <dbReference type="NCBI Taxonomy" id="460384"/>
    <lineage>
        <taxon>Bacteria</taxon>
        <taxon>Bacillati</taxon>
        <taxon>Bacillota</taxon>
        <taxon>Clostridia</taxon>
        <taxon>Lachnospirales</taxon>
        <taxon>Lachnospiraceae</taxon>
        <taxon>Enterocloster</taxon>
    </lineage>
</organism>
<feature type="domain" description="HTH lysR-type" evidence="5">
    <location>
        <begin position="1"/>
        <end position="58"/>
    </location>
</feature>
<dbReference type="RefSeq" id="WP_092370850.1">
    <property type="nucleotide sequence ID" value="NZ_FOIM01000042.1"/>
</dbReference>
<dbReference type="Pfam" id="PF00126">
    <property type="entry name" value="HTH_1"/>
    <property type="match status" value="1"/>
</dbReference>
<dbReference type="GO" id="GO:0003700">
    <property type="term" value="F:DNA-binding transcription factor activity"/>
    <property type="evidence" value="ECO:0007669"/>
    <property type="project" value="InterPro"/>
</dbReference>
<reference evidence="7" key="1">
    <citation type="submission" date="2016-10" db="EMBL/GenBank/DDBJ databases">
        <authorList>
            <person name="Varghese N."/>
            <person name="Submissions S."/>
        </authorList>
    </citation>
    <scope>NUCLEOTIDE SEQUENCE [LARGE SCALE GENOMIC DNA]</scope>
    <source>
        <strain evidence="7">NLAE-zl-G277</strain>
    </source>
</reference>
<evidence type="ECO:0000259" key="5">
    <source>
        <dbReference type="PROSITE" id="PS50931"/>
    </source>
</evidence>
<sequence>MTLRHLRIFLTVCEAGSMTGAANRLFTAQPSVSLAIREMEEYYGVKLFDRISKKLFLTEAGHQVLEYARHIIALFDEMEQEVRNPDMSGTLRVGTSITVGTFLLPGYVKELTRLYPELRVEARIENSNNIEKCVLSNEIDLGVIEGIAHSRYINSESFHGDRLAFVCPPGHRFAGKQGVKLGDLQSESFILREKGSAGREIFDGLAAAHELDIHIAWQSTSNQAIIHGVAAGFGLSVLPASLAAEGVERGSIAEFTVEGLSMERKFCVIYHKNKFLARGARELIRLFKEGGEEKPAAPTRSEPLNAGYR</sequence>
<accession>A0A1I0K3I9</accession>
<dbReference type="InterPro" id="IPR036388">
    <property type="entry name" value="WH-like_DNA-bd_sf"/>
</dbReference>
<dbReference type="PANTHER" id="PTHR30126">
    <property type="entry name" value="HTH-TYPE TRANSCRIPTIONAL REGULATOR"/>
    <property type="match status" value="1"/>
</dbReference>
<evidence type="ECO:0000313" key="7">
    <source>
        <dbReference type="Proteomes" id="UP000198508"/>
    </source>
</evidence>
<evidence type="ECO:0000256" key="2">
    <source>
        <dbReference type="ARBA" id="ARBA00023015"/>
    </source>
</evidence>
<keyword evidence="7" id="KW-1185">Reference proteome</keyword>
<dbReference type="Gene3D" id="3.40.190.290">
    <property type="match status" value="1"/>
</dbReference>
<keyword evidence="3 6" id="KW-0238">DNA-binding</keyword>
<dbReference type="Gene3D" id="1.10.10.10">
    <property type="entry name" value="Winged helix-like DNA-binding domain superfamily/Winged helix DNA-binding domain"/>
    <property type="match status" value="1"/>
</dbReference>